<dbReference type="PANTHER" id="PTHR46470:SF4">
    <property type="entry name" value="5-AMINO-6-(5-PHOSPHO-D-RIBITYLAMINO)URACIL PHOSPHATASE YIGB"/>
    <property type="match status" value="1"/>
</dbReference>
<dbReference type="InterPro" id="IPR036412">
    <property type="entry name" value="HAD-like_sf"/>
</dbReference>
<name>A0A7W2FUE7_9VIBR</name>
<dbReference type="InterPro" id="IPR006439">
    <property type="entry name" value="HAD-SF_hydro_IA"/>
</dbReference>
<evidence type="ECO:0000256" key="2">
    <source>
        <dbReference type="ARBA" id="ARBA00022801"/>
    </source>
</evidence>
<evidence type="ECO:0000313" key="4">
    <source>
        <dbReference type="EMBL" id="MBA5764441.1"/>
    </source>
</evidence>
<dbReference type="Pfam" id="PF00702">
    <property type="entry name" value="Hydrolase"/>
    <property type="match status" value="1"/>
</dbReference>
<dbReference type="GO" id="GO:0009231">
    <property type="term" value="P:riboflavin biosynthetic process"/>
    <property type="evidence" value="ECO:0007669"/>
    <property type="project" value="TreeGrafter"/>
</dbReference>
<dbReference type="EMBL" id="JACFYF010000021">
    <property type="protein sequence ID" value="MBA5764441.1"/>
    <property type="molecule type" value="Genomic_DNA"/>
</dbReference>
<accession>A0A7W2FUE7</accession>
<reference evidence="4 5" key="1">
    <citation type="submission" date="2020-07" db="EMBL/GenBank/DDBJ databases">
        <title>Vibrio marinisediminis sp. nov., isolated from marine sediment.</title>
        <authorList>
            <person name="Ji X."/>
        </authorList>
    </citation>
    <scope>NUCLEOTIDE SEQUENCE [LARGE SCALE GENOMIC DNA]</scope>
    <source>
        <strain evidence="4 5">404</strain>
    </source>
</reference>
<comment type="cofactor">
    <cofactor evidence="1">
        <name>Mg(2+)</name>
        <dbReference type="ChEBI" id="CHEBI:18420"/>
    </cofactor>
</comment>
<dbReference type="Gene3D" id="3.40.50.1000">
    <property type="entry name" value="HAD superfamily/HAD-like"/>
    <property type="match status" value="1"/>
</dbReference>
<keyword evidence="3" id="KW-0460">Magnesium</keyword>
<dbReference type="PANTHER" id="PTHR46470">
    <property type="entry name" value="N-ACYLNEURAMINATE-9-PHOSPHATASE"/>
    <property type="match status" value="1"/>
</dbReference>
<dbReference type="RefSeq" id="WP_182110492.1">
    <property type="nucleotide sequence ID" value="NZ_JACFYF010000021.1"/>
</dbReference>
<dbReference type="AlphaFoldDB" id="A0A7W2FUE7"/>
<dbReference type="GO" id="GO:0043726">
    <property type="term" value="F:5-amino-6-(5-phosphoribitylamino)uracil phosphatase activity"/>
    <property type="evidence" value="ECO:0007669"/>
    <property type="project" value="UniProtKB-EC"/>
</dbReference>
<dbReference type="PRINTS" id="PR00413">
    <property type="entry name" value="HADHALOGNASE"/>
</dbReference>
<protein>
    <submittedName>
        <fullName evidence="4">5-amino-6-(5-phospho-D-ribitylamino)uracil phosphatase YigB</fullName>
        <ecNumber evidence="4">3.1.3.104</ecNumber>
    </submittedName>
</protein>
<comment type="caution">
    <text evidence="4">The sequence shown here is derived from an EMBL/GenBank/DDBJ whole genome shotgun (WGS) entry which is preliminary data.</text>
</comment>
<evidence type="ECO:0000313" key="5">
    <source>
        <dbReference type="Proteomes" id="UP000571701"/>
    </source>
</evidence>
<dbReference type="NCBIfam" id="TIGR01549">
    <property type="entry name" value="HAD-SF-IA-v1"/>
    <property type="match status" value="1"/>
</dbReference>
<evidence type="ECO:0000256" key="1">
    <source>
        <dbReference type="ARBA" id="ARBA00001946"/>
    </source>
</evidence>
<keyword evidence="5" id="KW-1185">Reference proteome</keyword>
<dbReference type="InterPro" id="IPR023214">
    <property type="entry name" value="HAD_sf"/>
</dbReference>
<dbReference type="SUPFAM" id="SSF56784">
    <property type="entry name" value="HAD-like"/>
    <property type="match status" value="1"/>
</dbReference>
<dbReference type="SFLD" id="SFLDG01129">
    <property type="entry name" value="C1.5:_HAD__Beta-PGM__Phosphata"/>
    <property type="match status" value="1"/>
</dbReference>
<dbReference type="NCBIfam" id="NF008018">
    <property type="entry name" value="PRK10748.1"/>
    <property type="match status" value="1"/>
</dbReference>
<sequence>MKYYRQLKPIKAMSFDLDDTLYDNRPVITRLTREATAWFHQHHPLAATRDEAWWLKLKLELAEQDPWLYSDLTLWRHRTAQLGLTQLGYSSQQAKQAADELLEVVFALRSDFSVPDVTHQVMRQLAEKYPLVAITNGNVDVERIGLSGYFALILKGGRDGYAKPHPDMFVKAQQFVGVESQSILHVGDHLKTDVAGAKHNGFQACWFNDQGISLRQAKHSSVLPDIEIHQLESLLLL</sequence>
<dbReference type="Proteomes" id="UP000571701">
    <property type="component" value="Unassembled WGS sequence"/>
</dbReference>
<keyword evidence="2 4" id="KW-0378">Hydrolase</keyword>
<dbReference type="InterPro" id="IPR051400">
    <property type="entry name" value="HAD-like_hydrolase"/>
</dbReference>
<organism evidence="4 5">
    <name type="scientific">Vibrio marinisediminis</name>
    <dbReference type="NCBI Taxonomy" id="2758441"/>
    <lineage>
        <taxon>Bacteria</taxon>
        <taxon>Pseudomonadati</taxon>
        <taxon>Pseudomonadota</taxon>
        <taxon>Gammaproteobacteria</taxon>
        <taxon>Vibrionales</taxon>
        <taxon>Vibrionaceae</taxon>
        <taxon>Vibrio</taxon>
    </lineage>
</organism>
<gene>
    <name evidence="4" type="primary">yigB</name>
    <name evidence="4" type="ORF">H2O73_18960</name>
</gene>
<proteinExistence type="predicted"/>
<dbReference type="SFLD" id="SFLDS00003">
    <property type="entry name" value="Haloacid_Dehalogenase"/>
    <property type="match status" value="1"/>
</dbReference>
<evidence type="ECO:0000256" key="3">
    <source>
        <dbReference type="ARBA" id="ARBA00022842"/>
    </source>
</evidence>
<dbReference type="EC" id="3.1.3.104" evidence="4"/>
<dbReference type="Gene3D" id="1.20.120.1600">
    <property type="match status" value="1"/>
</dbReference>